<keyword evidence="1" id="KW-0812">Transmembrane</keyword>
<protein>
    <submittedName>
        <fullName evidence="2">Uncharacterized protein</fullName>
    </submittedName>
</protein>
<dbReference type="PIRSF" id="PIRSF004923">
    <property type="entry name" value="RseC"/>
    <property type="match status" value="1"/>
</dbReference>
<keyword evidence="1" id="KW-0472">Membrane</keyword>
<feature type="transmembrane region" description="Helical" evidence="1">
    <location>
        <begin position="76"/>
        <end position="97"/>
    </location>
</feature>
<gene>
    <name evidence="2" type="ORF">MNKW57_19150</name>
</gene>
<accession>A0ABQ6LZQ7</accession>
<dbReference type="PANTHER" id="PTHR35867">
    <property type="entry name" value="PROTEIN RSEC"/>
    <property type="match status" value="1"/>
</dbReference>
<dbReference type="PANTHER" id="PTHR35867:SF1">
    <property type="entry name" value="PROTEIN RSEC"/>
    <property type="match status" value="1"/>
</dbReference>
<dbReference type="EMBL" id="BSYJ01000003">
    <property type="protein sequence ID" value="GMG87594.1"/>
    <property type="molecule type" value="Genomic_DNA"/>
</dbReference>
<reference evidence="2 3" key="1">
    <citation type="submission" date="2023-04" db="EMBL/GenBank/DDBJ databases">
        <title>Marinobulbifer ophiurae gen. nov., sp. Nov., isolate from tissue of brittle star Ophioplocus japonicus.</title>
        <authorList>
            <person name="Kawano K."/>
            <person name="Sawayama S."/>
            <person name="Nakagawa S."/>
        </authorList>
    </citation>
    <scope>NUCLEOTIDE SEQUENCE [LARGE SCALE GENOMIC DNA]</scope>
    <source>
        <strain evidence="2 3">NKW57</strain>
    </source>
</reference>
<feature type="transmembrane region" description="Helical" evidence="1">
    <location>
        <begin position="109"/>
        <end position="130"/>
    </location>
</feature>
<keyword evidence="1" id="KW-1133">Transmembrane helix</keyword>
<dbReference type="Proteomes" id="UP001224392">
    <property type="component" value="Unassembled WGS sequence"/>
</dbReference>
<proteinExistence type="predicted"/>
<organism evidence="2 3">
    <name type="scientific">Biformimicrobium ophioploci</name>
    <dbReference type="NCBI Taxonomy" id="3036711"/>
    <lineage>
        <taxon>Bacteria</taxon>
        <taxon>Pseudomonadati</taxon>
        <taxon>Pseudomonadota</taxon>
        <taxon>Gammaproteobacteria</taxon>
        <taxon>Cellvibrionales</taxon>
        <taxon>Microbulbiferaceae</taxon>
        <taxon>Biformimicrobium</taxon>
    </lineage>
</organism>
<dbReference type="InterPro" id="IPR026268">
    <property type="entry name" value="RseC"/>
</dbReference>
<sequence>MITEQGRIVAVETGAIWVETIQKSTCGGCSARSGCGTGLLGDYFRSTSHIRVLVDDESHRELAIDDTVEIGIPENALALGALSVYLLPLLAMLIGAVAGHSIGGGASDLGAIIGAVCGFGAGAGASRLLARANHNKLEREPRLLRVCGKATHAIAAVNVA</sequence>
<dbReference type="InterPro" id="IPR007359">
    <property type="entry name" value="SigmaE_reg_RseC_MucC"/>
</dbReference>
<dbReference type="RefSeq" id="WP_285764212.1">
    <property type="nucleotide sequence ID" value="NZ_BSYJ01000003.1"/>
</dbReference>
<dbReference type="Pfam" id="PF04246">
    <property type="entry name" value="RseC_MucC"/>
    <property type="match status" value="1"/>
</dbReference>
<evidence type="ECO:0000313" key="3">
    <source>
        <dbReference type="Proteomes" id="UP001224392"/>
    </source>
</evidence>
<keyword evidence="3" id="KW-1185">Reference proteome</keyword>
<name>A0ABQ6LZQ7_9GAMM</name>
<comment type="caution">
    <text evidence="2">The sequence shown here is derived from an EMBL/GenBank/DDBJ whole genome shotgun (WGS) entry which is preliminary data.</text>
</comment>
<evidence type="ECO:0000313" key="2">
    <source>
        <dbReference type="EMBL" id="GMG87594.1"/>
    </source>
</evidence>
<evidence type="ECO:0000256" key="1">
    <source>
        <dbReference type="SAM" id="Phobius"/>
    </source>
</evidence>